<evidence type="ECO:0000256" key="5">
    <source>
        <dbReference type="PROSITE-ProRule" id="PRU00108"/>
    </source>
</evidence>
<keyword evidence="2 5" id="KW-0238">DNA-binding</keyword>
<dbReference type="PRINTS" id="PR00024">
    <property type="entry name" value="HOMEOBOX"/>
</dbReference>
<dbReference type="InterPro" id="IPR009057">
    <property type="entry name" value="Homeodomain-like_sf"/>
</dbReference>
<dbReference type="RefSeq" id="XP_014680995.1">
    <property type="nucleotide sequence ID" value="XM_014825509.1"/>
</dbReference>
<dbReference type="InterPro" id="IPR020479">
    <property type="entry name" value="HD_metazoa"/>
</dbReference>
<keyword evidence="9" id="KW-1185">Reference proteome</keyword>
<feature type="region of interest" description="Disordered" evidence="7">
    <location>
        <begin position="95"/>
        <end position="116"/>
    </location>
</feature>
<evidence type="ECO:0000259" key="8">
    <source>
        <dbReference type="PROSITE" id="PS50071"/>
    </source>
</evidence>
<accession>A0ABM1F974</accession>
<dbReference type="Pfam" id="PF00046">
    <property type="entry name" value="Homeodomain"/>
    <property type="match status" value="1"/>
</dbReference>
<dbReference type="SMART" id="SM00389">
    <property type="entry name" value="HOX"/>
    <property type="match status" value="1"/>
</dbReference>
<protein>
    <submittedName>
        <fullName evidence="10">Homeobox protein MSX-2-like</fullName>
    </submittedName>
</protein>
<dbReference type="GeneID" id="106820906"/>
<dbReference type="PANTHER" id="PTHR24333:SF8">
    <property type="entry name" value="HOMEOBOX PROTEIN CEH-62"/>
    <property type="match status" value="1"/>
</dbReference>
<comment type="subcellular location">
    <subcellularLocation>
        <location evidence="1 5 6">Nucleus</location>
    </subcellularLocation>
</comment>
<dbReference type="PRINTS" id="PR00031">
    <property type="entry name" value="HTHREPRESSR"/>
</dbReference>
<evidence type="ECO:0000256" key="4">
    <source>
        <dbReference type="ARBA" id="ARBA00023242"/>
    </source>
</evidence>
<name>A0ABM1F974_PRICU</name>
<gene>
    <name evidence="10" type="primary">LOC106820906</name>
</gene>
<evidence type="ECO:0000256" key="1">
    <source>
        <dbReference type="ARBA" id="ARBA00004123"/>
    </source>
</evidence>
<keyword evidence="4 5" id="KW-0539">Nucleus</keyword>
<keyword evidence="3 5" id="KW-0371">Homeobox</keyword>
<dbReference type="Proteomes" id="UP000695022">
    <property type="component" value="Unplaced"/>
</dbReference>
<dbReference type="PROSITE" id="PS00027">
    <property type="entry name" value="HOMEOBOX_1"/>
    <property type="match status" value="1"/>
</dbReference>
<dbReference type="PANTHER" id="PTHR24333">
    <property type="entry name" value="HOMEO BOX HB9 LIKE A-RELATED"/>
    <property type="match status" value="1"/>
</dbReference>
<dbReference type="SUPFAM" id="SSF46689">
    <property type="entry name" value="Homeodomain-like"/>
    <property type="match status" value="1"/>
</dbReference>
<feature type="compositionally biased region" description="Basic residues" evidence="7">
    <location>
        <begin position="100"/>
        <end position="113"/>
    </location>
</feature>
<proteinExistence type="predicted"/>
<dbReference type="CDD" id="cd00086">
    <property type="entry name" value="homeodomain"/>
    <property type="match status" value="1"/>
</dbReference>
<evidence type="ECO:0000256" key="2">
    <source>
        <dbReference type="ARBA" id="ARBA00023125"/>
    </source>
</evidence>
<evidence type="ECO:0000313" key="9">
    <source>
        <dbReference type="Proteomes" id="UP000695022"/>
    </source>
</evidence>
<evidence type="ECO:0000256" key="3">
    <source>
        <dbReference type="ARBA" id="ARBA00023155"/>
    </source>
</evidence>
<dbReference type="InterPro" id="IPR050848">
    <property type="entry name" value="Homeobox_TF"/>
</dbReference>
<dbReference type="InterPro" id="IPR000047">
    <property type="entry name" value="HTH_motif"/>
</dbReference>
<dbReference type="InterPro" id="IPR017970">
    <property type="entry name" value="Homeobox_CS"/>
</dbReference>
<reference evidence="10" key="1">
    <citation type="submission" date="2025-08" db="UniProtKB">
        <authorList>
            <consortium name="RefSeq"/>
        </authorList>
    </citation>
    <scope>IDENTIFICATION</scope>
</reference>
<feature type="domain" description="Homeobox" evidence="8">
    <location>
        <begin position="107"/>
        <end position="167"/>
    </location>
</feature>
<dbReference type="PROSITE" id="PS50071">
    <property type="entry name" value="HOMEOBOX_2"/>
    <property type="match status" value="1"/>
</dbReference>
<evidence type="ECO:0000256" key="7">
    <source>
        <dbReference type="SAM" id="MobiDB-lite"/>
    </source>
</evidence>
<evidence type="ECO:0000256" key="6">
    <source>
        <dbReference type="RuleBase" id="RU000682"/>
    </source>
</evidence>
<dbReference type="InterPro" id="IPR001356">
    <property type="entry name" value="HD"/>
</dbReference>
<evidence type="ECO:0000313" key="10">
    <source>
        <dbReference type="RefSeq" id="XP_014680995.1"/>
    </source>
</evidence>
<sequence>MLSRARKVDAANASDLYKNIKIKALRDQRSVCADAIECDEAIIKAGSFTSEARYEDSHDSQTSTTEAHRVAKKLGASDASLRLDAACNASHQNYSLSTVSRRRRKEPRQRRQRTTFTSEQTLSLELEFHRAEYVSRARRFELAETLDLTETQIKIWFQNRRAKDKRIEKAQIDHQIR</sequence>
<feature type="DNA-binding region" description="Homeobox" evidence="5">
    <location>
        <begin position="109"/>
        <end position="168"/>
    </location>
</feature>
<organism evidence="9 10">
    <name type="scientific">Priapulus caudatus</name>
    <name type="common">Priapulid worm</name>
    <dbReference type="NCBI Taxonomy" id="37621"/>
    <lineage>
        <taxon>Eukaryota</taxon>
        <taxon>Metazoa</taxon>
        <taxon>Ecdysozoa</taxon>
        <taxon>Scalidophora</taxon>
        <taxon>Priapulida</taxon>
        <taxon>Priapulimorpha</taxon>
        <taxon>Priapulimorphida</taxon>
        <taxon>Priapulidae</taxon>
        <taxon>Priapulus</taxon>
    </lineage>
</organism>
<dbReference type="Gene3D" id="1.10.10.60">
    <property type="entry name" value="Homeodomain-like"/>
    <property type="match status" value="1"/>
</dbReference>